<evidence type="ECO:0000313" key="3">
    <source>
        <dbReference type="Proteomes" id="UP000824596"/>
    </source>
</evidence>
<name>A0A9P8MM80_9HYPO</name>
<dbReference type="Proteomes" id="UP000824596">
    <property type="component" value="Unassembled WGS sequence"/>
</dbReference>
<evidence type="ECO:0000313" key="2">
    <source>
        <dbReference type="EMBL" id="KAH0957887.1"/>
    </source>
</evidence>
<accession>A0A9P8MM80</accession>
<feature type="compositionally biased region" description="Pro residues" evidence="1">
    <location>
        <begin position="94"/>
        <end position="104"/>
    </location>
</feature>
<evidence type="ECO:0000256" key="1">
    <source>
        <dbReference type="SAM" id="MobiDB-lite"/>
    </source>
</evidence>
<dbReference type="GeneID" id="68360108"/>
<keyword evidence="3" id="KW-1185">Reference proteome</keyword>
<sequence>MFFFFFCGEHTFRKEVPGYEGIVCQCHHCGNMAGHVIKSHPWFTVCFVPLIPFSIKGYKDVSCHICSFNQPLENRPDVMAMANGGQPPQQQQQQPPPGQRPQYS</sequence>
<comment type="caution">
    <text evidence="2">The sequence shown here is derived from an EMBL/GenBank/DDBJ whole genome shotgun (WGS) entry which is preliminary data.</text>
</comment>
<dbReference type="EMBL" id="JAIZPD010000018">
    <property type="protein sequence ID" value="KAH0957887.1"/>
    <property type="molecule type" value="Genomic_DNA"/>
</dbReference>
<dbReference type="PANTHER" id="PTHR28139">
    <property type="entry name" value="UPF0768 PROTEIN YBL029C-A"/>
    <property type="match status" value="1"/>
</dbReference>
<reference evidence="2" key="1">
    <citation type="submission" date="2021-09" db="EMBL/GenBank/DDBJ databases">
        <title>A high-quality genome of the endoparasitic fungus Hirsutella rhossiliensis with a comparison of Hirsutella genomes reveals transposable elements contributing to genome size variation.</title>
        <authorList>
            <person name="Lin R."/>
            <person name="Jiao Y."/>
            <person name="Sun X."/>
            <person name="Ling J."/>
            <person name="Xie B."/>
            <person name="Cheng X."/>
        </authorList>
    </citation>
    <scope>NUCLEOTIDE SEQUENCE</scope>
    <source>
        <strain evidence="2">HR02</strain>
    </source>
</reference>
<organism evidence="2 3">
    <name type="scientific">Hirsutella rhossiliensis</name>
    <dbReference type="NCBI Taxonomy" id="111463"/>
    <lineage>
        <taxon>Eukaryota</taxon>
        <taxon>Fungi</taxon>
        <taxon>Dikarya</taxon>
        <taxon>Ascomycota</taxon>
        <taxon>Pezizomycotina</taxon>
        <taxon>Sordariomycetes</taxon>
        <taxon>Hypocreomycetidae</taxon>
        <taxon>Hypocreales</taxon>
        <taxon>Ophiocordycipitaceae</taxon>
        <taxon>Hirsutella</taxon>
    </lineage>
</organism>
<dbReference type="AlphaFoldDB" id="A0A9P8MM80"/>
<feature type="compositionally biased region" description="Low complexity" evidence="1">
    <location>
        <begin position="84"/>
        <end position="93"/>
    </location>
</feature>
<dbReference type="RefSeq" id="XP_044715401.1">
    <property type="nucleotide sequence ID" value="XM_044869450.1"/>
</dbReference>
<protein>
    <recommendedName>
        <fullName evidence="4">Rhodopsin family protein</fullName>
    </recommendedName>
</protein>
<proteinExistence type="predicted"/>
<dbReference type="PANTHER" id="PTHR28139:SF1">
    <property type="entry name" value="UPF0768 PROTEIN YBL029C-A"/>
    <property type="match status" value="1"/>
</dbReference>
<feature type="region of interest" description="Disordered" evidence="1">
    <location>
        <begin position="77"/>
        <end position="104"/>
    </location>
</feature>
<gene>
    <name evidence="2" type="ORF">HRG_10980</name>
</gene>
<dbReference type="OrthoDB" id="5545479at2759"/>
<evidence type="ECO:0008006" key="4">
    <source>
        <dbReference type="Google" id="ProtNLM"/>
    </source>
</evidence>